<dbReference type="AlphaFoldDB" id="A0A9W9JED5"/>
<dbReference type="OrthoDB" id="2154091at2759"/>
<evidence type="ECO:0000313" key="2">
    <source>
        <dbReference type="Proteomes" id="UP001150942"/>
    </source>
</evidence>
<protein>
    <submittedName>
        <fullName evidence="1">Uncharacterized protein</fullName>
    </submittedName>
</protein>
<name>A0A9W9JED5_9EURO</name>
<comment type="caution">
    <text evidence="1">The sequence shown here is derived from an EMBL/GenBank/DDBJ whole genome shotgun (WGS) entry which is preliminary data.</text>
</comment>
<evidence type="ECO:0000313" key="1">
    <source>
        <dbReference type="EMBL" id="KAJ5193425.1"/>
    </source>
</evidence>
<reference evidence="1" key="2">
    <citation type="journal article" date="2023" name="IMA Fungus">
        <title>Comparative genomic study of the Penicillium genus elucidates a diverse pangenome and 15 lateral gene transfer events.</title>
        <authorList>
            <person name="Petersen C."/>
            <person name="Sorensen T."/>
            <person name="Nielsen M.R."/>
            <person name="Sondergaard T.E."/>
            <person name="Sorensen J.L."/>
            <person name="Fitzpatrick D.A."/>
            <person name="Frisvad J.C."/>
            <person name="Nielsen K.L."/>
        </authorList>
    </citation>
    <scope>NUCLEOTIDE SEQUENCE</scope>
    <source>
        <strain evidence="1">IBT 20477</strain>
    </source>
</reference>
<gene>
    <name evidence="1" type="ORF">N7449_009567</name>
</gene>
<organism evidence="1 2">
    <name type="scientific">Penicillium cf. viridicatum</name>
    <dbReference type="NCBI Taxonomy" id="2972119"/>
    <lineage>
        <taxon>Eukaryota</taxon>
        <taxon>Fungi</taxon>
        <taxon>Dikarya</taxon>
        <taxon>Ascomycota</taxon>
        <taxon>Pezizomycotina</taxon>
        <taxon>Eurotiomycetes</taxon>
        <taxon>Eurotiomycetidae</taxon>
        <taxon>Eurotiales</taxon>
        <taxon>Aspergillaceae</taxon>
        <taxon>Penicillium</taxon>
    </lineage>
</organism>
<dbReference type="Proteomes" id="UP001150942">
    <property type="component" value="Unassembled WGS sequence"/>
</dbReference>
<reference evidence="1" key="1">
    <citation type="submission" date="2022-11" db="EMBL/GenBank/DDBJ databases">
        <authorList>
            <person name="Petersen C."/>
        </authorList>
    </citation>
    <scope>NUCLEOTIDE SEQUENCE</scope>
    <source>
        <strain evidence="1">IBT 20477</strain>
    </source>
</reference>
<accession>A0A9W9JED5</accession>
<keyword evidence="2" id="KW-1185">Reference proteome</keyword>
<sequence>MTSNDELIKDKSRRLLLATFQYLREMSVAWGWSQRAVVAVKHIAEKWLKEDRPKMLGLQETITETEGQMQHSAVFSAGGPSRHTPAPEGNVEPEMGFLESLNWDDVLQSDPNWDSVLQDDPNSVQSMLDIWQKSRIYDFQAQMAGKYTQKPSSMAVL</sequence>
<proteinExistence type="predicted"/>
<dbReference type="EMBL" id="JAPQKQ010000006">
    <property type="protein sequence ID" value="KAJ5193425.1"/>
    <property type="molecule type" value="Genomic_DNA"/>
</dbReference>